<evidence type="ECO:0000256" key="1">
    <source>
        <dbReference type="ARBA" id="ARBA00004141"/>
    </source>
</evidence>
<evidence type="ECO:0000256" key="4">
    <source>
        <dbReference type="ARBA" id="ARBA00022673"/>
    </source>
</evidence>
<keyword evidence="7" id="KW-0106">Calcium</keyword>
<feature type="non-terminal residue" evidence="17">
    <location>
        <position position="106"/>
    </location>
</feature>
<evidence type="ECO:0000256" key="8">
    <source>
        <dbReference type="ARBA" id="ARBA00022882"/>
    </source>
</evidence>
<accession>A0ABQ9TNH7</accession>
<keyword evidence="4" id="KW-0107">Calcium channel</keyword>
<organism evidence="17 18">
    <name type="scientific">Saguinus oedipus</name>
    <name type="common">Cotton-top tamarin</name>
    <name type="synonym">Oedipomidas oedipus</name>
    <dbReference type="NCBI Taxonomy" id="9490"/>
    <lineage>
        <taxon>Eukaryota</taxon>
        <taxon>Metazoa</taxon>
        <taxon>Chordata</taxon>
        <taxon>Craniata</taxon>
        <taxon>Vertebrata</taxon>
        <taxon>Euteleostomi</taxon>
        <taxon>Mammalia</taxon>
        <taxon>Eutheria</taxon>
        <taxon>Euarchontoglires</taxon>
        <taxon>Primates</taxon>
        <taxon>Haplorrhini</taxon>
        <taxon>Platyrrhini</taxon>
        <taxon>Cebidae</taxon>
        <taxon>Callitrichinae</taxon>
        <taxon>Saguinus</taxon>
    </lineage>
</organism>
<feature type="region of interest" description="Disordered" evidence="14">
    <location>
        <begin position="64"/>
        <end position="106"/>
    </location>
</feature>
<dbReference type="EMBL" id="JASSZA010000020">
    <property type="protein sequence ID" value="KAK2086229.1"/>
    <property type="molecule type" value="Genomic_DNA"/>
</dbReference>
<evidence type="ECO:0000256" key="2">
    <source>
        <dbReference type="ARBA" id="ARBA00022448"/>
    </source>
</evidence>
<keyword evidence="10" id="KW-0406">Ion transport</keyword>
<dbReference type="PANTHER" id="PTHR45628">
    <property type="entry name" value="VOLTAGE-DEPENDENT CALCIUM CHANNEL TYPE A SUBUNIT ALPHA-1"/>
    <property type="match status" value="1"/>
</dbReference>
<evidence type="ECO:0000256" key="15">
    <source>
        <dbReference type="SAM" id="Phobius"/>
    </source>
</evidence>
<proteinExistence type="predicted"/>
<dbReference type="Gene3D" id="1.10.287.70">
    <property type="match status" value="1"/>
</dbReference>
<keyword evidence="3" id="KW-0109">Calcium transport</keyword>
<keyword evidence="11 15" id="KW-0472">Membrane</keyword>
<dbReference type="InterPro" id="IPR050599">
    <property type="entry name" value="VDCC_alpha-1_subunit"/>
</dbReference>
<evidence type="ECO:0000256" key="10">
    <source>
        <dbReference type="ARBA" id="ARBA00023065"/>
    </source>
</evidence>
<keyword evidence="2" id="KW-0813">Transport</keyword>
<keyword evidence="5 15" id="KW-0812">Transmembrane</keyword>
<protein>
    <recommendedName>
        <fullName evidence="16">Ion transport domain-containing protein</fullName>
    </recommendedName>
</protein>
<sequence>LGGVFMSKLGEGEPSPQLRGSHPCPDQVNDAIGNEWPWIYFVTLILLGSFFILNLVLGVLSGQLGGREEEEEGEEKEEGEGNKEEETGGVRGRGGGEKGVEQGRGL</sequence>
<dbReference type="Proteomes" id="UP001266305">
    <property type="component" value="Unassembled WGS sequence"/>
</dbReference>
<feature type="non-terminal residue" evidence="17">
    <location>
        <position position="1"/>
    </location>
</feature>
<keyword evidence="6" id="KW-0677">Repeat</keyword>
<evidence type="ECO:0000259" key="16">
    <source>
        <dbReference type="Pfam" id="PF00520"/>
    </source>
</evidence>
<feature type="compositionally biased region" description="Acidic residues" evidence="14">
    <location>
        <begin position="68"/>
        <end position="78"/>
    </location>
</feature>
<keyword evidence="8" id="KW-0851">Voltage-gated channel</keyword>
<evidence type="ECO:0000256" key="13">
    <source>
        <dbReference type="ARBA" id="ARBA00023303"/>
    </source>
</evidence>
<keyword evidence="9 15" id="KW-1133">Transmembrane helix</keyword>
<evidence type="ECO:0000256" key="11">
    <source>
        <dbReference type="ARBA" id="ARBA00023136"/>
    </source>
</evidence>
<evidence type="ECO:0000256" key="7">
    <source>
        <dbReference type="ARBA" id="ARBA00022837"/>
    </source>
</evidence>
<evidence type="ECO:0000313" key="17">
    <source>
        <dbReference type="EMBL" id="KAK2086229.1"/>
    </source>
</evidence>
<keyword evidence="18" id="KW-1185">Reference proteome</keyword>
<evidence type="ECO:0000256" key="6">
    <source>
        <dbReference type="ARBA" id="ARBA00022737"/>
    </source>
</evidence>
<evidence type="ECO:0000313" key="18">
    <source>
        <dbReference type="Proteomes" id="UP001266305"/>
    </source>
</evidence>
<dbReference type="Pfam" id="PF00520">
    <property type="entry name" value="Ion_trans"/>
    <property type="match status" value="1"/>
</dbReference>
<evidence type="ECO:0000256" key="14">
    <source>
        <dbReference type="SAM" id="MobiDB-lite"/>
    </source>
</evidence>
<name>A0ABQ9TNH7_SAGOE</name>
<comment type="caution">
    <text evidence="17">The sequence shown here is derived from an EMBL/GenBank/DDBJ whole genome shotgun (WGS) entry which is preliminary data.</text>
</comment>
<evidence type="ECO:0000256" key="3">
    <source>
        <dbReference type="ARBA" id="ARBA00022568"/>
    </source>
</evidence>
<gene>
    <name evidence="17" type="ORF">P7K49_035654</name>
</gene>
<keyword evidence="12" id="KW-1015">Disulfide bond</keyword>
<reference evidence="17 18" key="1">
    <citation type="submission" date="2023-05" db="EMBL/GenBank/DDBJ databases">
        <title>B98-5 Cell Line De Novo Hybrid Assembly: An Optical Mapping Approach.</title>
        <authorList>
            <person name="Kananen K."/>
            <person name="Auerbach J.A."/>
            <person name="Kautto E."/>
            <person name="Blachly J.S."/>
        </authorList>
    </citation>
    <scope>NUCLEOTIDE SEQUENCE [LARGE SCALE GENOMIC DNA]</scope>
    <source>
        <strain evidence="17">B95-8</strain>
        <tissue evidence="17">Cell line</tissue>
    </source>
</reference>
<feature type="transmembrane region" description="Helical" evidence="15">
    <location>
        <begin position="38"/>
        <end position="60"/>
    </location>
</feature>
<keyword evidence="13" id="KW-0407">Ion channel</keyword>
<evidence type="ECO:0000256" key="5">
    <source>
        <dbReference type="ARBA" id="ARBA00022692"/>
    </source>
</evidence>
<feature type="region of interest" description="Disordered" evidence="14">
    <location>
        <begin position="1"/>
        <end position="26"/>
    </location>
</feature>
<dbReference type="PANTHER" id="PTHR45628:SF9">
    <property type="entry name" value="VOLTAGE-DEPENDENT L-TYPE CALCIUM CHANNEL SUBUNIT ALPHA-1S"/>
    <property type="match status" value="1"/>
</dbReference>
<evidence type="ECO:0000256" key="9">
    <source>
        <dbReference type="ARBA" id="ARBA00022989"/>
    </source>
</evidence>
<dbReference type="InterPro" id="IPR005821">
    <property type="entry name" value="Ion_trans_dom"/>
</dbReference>
<feature type="domain" description="Ion transport" evidence="16">
    <location>
        <begin position="28"/>
        <end position="69"/>
    </location>
</feature>
<feature type="compositionally biased region" description="Basic and acidic residues" evidence="14">
    <location>
        <begin position="79"/>
        <end position="106"/>
    </location>
</feature>
<comment type="subcellular location">
    <subcellularLocation>
        <location evidence="1">Membrane</location>
        <topology evidence="1">Multi-pass membrane protein</topology>
    </subcellularLocation>
</comment>
<evidence type="ECO:0000256" key="12">
    <source>
        <dbReference type="ARBA" id="ARBA00023157"/>
    </source>
</evidence>